<dbReference type="GO" id="GO:0009401">
    <property type="term" value="P:phosphoenolpyruvate-dependent sugar phosphotransferase system"/>
    <property type="evidence" value="ECO:0007669"/>
    <property type="project" value="UniProtKB-KW"/>
</dbReference>
<name>A0A350HC25_UNCW3</name>
<dbReference type="GO" id="GO:0005737">
    <property type="term" value="C:cytoplasm"/>
    <property type="evidence" value="ECO:0007669"/>
    <property type="project" value="UniProtKB-SubCell"/>
</dbReference>
<evidence type="ECO:0000256" key="3">
    <source>
        <dbReference type="ARBA" id="ARBA00022490"/>
    </source>
</evidence>
<sequence>MRIVRIDDRLIHGQVIVGWVKKLGLDSLILLHNEMDNDIIELYAGMLEEEIDFTSIDISKSDITCKANAIYVAESLNLLYDFKEKLTAIKFDLFNFGGLRTKVGKEKILDFIYMDKTEMERTLELSSLLNTKINAQELPESDHFNILKIIKERL</sequence>
<accession>A0A350HC25</accession>
<feature type="domain" description="PTS EIIB type-4" evidence="8">
    <location>
        <begin position="2"/>
        <end position="141"/>
    </location>
</feature>
<evidence type="ECO:0000256" key="7">
    <source>
        <dbReference type="ARBA" id="ARBA00022777"/>
    </source>
</evidence>
<evidence type="ECO:0000256" key="2">
    <source>
        <dbReference type="ARBA" id="ARBA00022448"/>
    </source>
</evidence>
<keyword evidence="2" id="KW-0813">Transport</keyword>
<dbReference type="EMBL" id="DMZY01000237">
    <property type="protein sequence ID" value="HAV93091.1"/>
    <property type="molecule type" value="Genomic_DNA"/>
</dbReference>
<dbReference type="Pfam" id="PF03830">
    <property type="entry name" value="PTSIIB_sorb"/>
    <property type="match status" value="1"/>
</dbReference>
<dbReference type="GO" id="GO:0008982">
    <property type="term" value="F:protein-N(PI)-phosphohistidine-sugar phosphotransferase activity"/>
    <property type="evidence" value="ECO:0007669"/>
    <property type="project" value="InterPro"/>
</dbReference>
<dbReference type="SUPFAM" id="SSF52728">
    <property type="entry name" value="PTS IIb component"/>
    <property type="match status" value="1"/>
</dbReference>
<keyword evidence="7" id="KW-0418">Kinase</keyword>
<dbReference type="Proteomes" id="UP000264062">
    <property type="component" value="Unassembled WGS sequence"/>
</dbReference>
<keyword evidence="6" id="KW-0598">Phosphotransferase system</keyword>
<dbReference type="Gene3D" id="3.40.35.10">
    <property type="entry name" value="Phosphotransferase system, sorbose subfamily IIB component"/>
    <property type="match status" value="1"/>
</dbReference>
<gene>
    <name evidence="9" type="ORF">DCW38_07935</name>
</gene>
<evidence type="ECO:0000256" key="5">
    <source>
        <dbReference type="ARBA" id="ARBA00022679"/>
    </source>
</evidence>
<dbReference type="AlphaFoldDB" id="A0A350HC25"/>
<keyword evidence="4" id="KW-0762">Sugar transport</keyword>
<keyword evidence="3" id="KW-0963">Cytoplasm</keyword>
<comment type="subcellular location">
    <subcellularLocation>
        <location evidence="1">Cytoplasm</location>
    </subcellularLocation>
</comment>
<evidence type="ECO:0000313" key="9">
    <source>
        <dbReference type="EMBL" id="HAV93091.1"/>
    </source>
</evidence>
<dbReference type="InterPro" id="IPR004720">
    <property type="entry name" value="PTS_IIB_sorbose-sp"/>
</dbReference>
<proteinExistence type="predicted"/>
<organism evidence="9 10">
    <name type="scientific">candidate division WOR-3 bacterium</name>
    <dbReference type="NCBI Taxonomy" id="2052148"/>
    <lineage>
        <taxon>Bacteria</taxon>
        <taxon>Bacteria division WOR-3</taxon>
    </lineage>
</organism>
<evidence type="ECO:0000256" key="4">
    <source>
        <dbReference type="ARBA" id="ARBA00022597"/>
    </source>
</evidence>
<keyword evidence="5" id="KW-0808">Transferase</keyword>
<evidence type="ECO:0000259" key="8">
    <source>
        <dbReference type="Pfam" id="PF03830"/>
    </source>
</evidence>
<protein>
    <recommendedName>
        <fullName evidence="8">PTS EIIB type-4 domain-containing protein</fullName>
    </recommendedName>
</protein>
<dbReference type="GO" id="GO:0016301">
    <property type="term" value="F:kinase activity"/>
    <property type="evidence" value="ECO:0007669"/>
    <property type="project" value="UniProtKB-KW"/>
</dbReference>
<evidence type="ECO:0000256" key="6">
    <source>
        <dbReference type="ARBA" id="ARBA00022683"/>
    </source>
</evidence>
<reference evidence="9 10" key="1">
    <citation type="journal article" date="2018" name="Nat. Biotechnol.">
        <title>A standardized bacterial taxonomy based on genome phylogeny substantially revises the tree of life.</title>
        <authorList>
            <person name="Parks D.H."/>
            <person name="Chuvochina M."/>
            <person name="Waite D.W."/>
            <person name="Rinke C."/>
            <person name="Skarshewski A."/>
            <person name="Chaumeil P.A."/>
            <person name="Hugenholtz P."/>
        </authorList>
    </citation>
    <scope>NUCLEOTIDE SEQUENCE [LARGE SCALE GENOMIC DNA]</scope>
    <source>
        <strain evidence="9">UBA9956</strain>
    </source>
</reference>
<comment type="caution">
    <text evidence="9">The sequence shown here is derived from an EMBL/GenBank/DDBJ whole genome shotgun (WGS) entry which is preliminary data.</text>
</comment>
<dbReference type="InterPro" id="IPR036667">
    <property type="entry name" value="PTS_IIB_sorbose-sp_sf"/>
</dbReference>
<evidence type="ECO:0000256" key="1">
    <source>
        <dbReference type="ARBA" id="ARBA00004496"/>
    </source>
</evidence>
<evidence type="ECO:0000313" key="10">
    <source>
        <dbReference type="Proteomes" id="UP000264062"/>
    </source>
</evidence>